<dbReference type="InterPro" id="IPR027417">
    <property type="entry name" value="P-loop_NTPase"/>
</dbReference>
<dbReference type="GO" id="GO:0004386">
    <property type="term" value="F:helicase activity"/>
    <property type="evidence" value="ECO:0007669"/>
    <property type="project" value="UniProtKB-KW"/>
</dbReference>
<dbReference type="SMART" id="SM00487">
    <property type="entry name" value="DEXDc"/>
    <property type="match status" value="1"/>
</dbReference>
<dbReference type="SUPFAM" id="SSF52540">
    <property type="entry name" value="P-loop containing nucleoside triphosphate hydrolases"/>
    <property type="match status" value="2"/>
</dbReference>
<keyword evidence="2" id="KW-0067">ATP-binding</keyword>
<organism evidence="2 3">
    <name type="scientific">Klenkia terrae</name>
    <dbReference type="NCBI Taxonomy" id="1052259"/>
    <lineage>
        <taxon>Bacteria</taxon>
        <taxon>Bacillati</taxon>
        <taxon>Actinomycetota</taxon>
        <taxon>Actinomycetes</taxon>
        <taxon>Geodermatophilales</taxon>
        <taxon>Geodermatophilaceae</taxon>
        <taxon>Klenkia</taxon>
    </lineage>
</organism>
<accession>A0ABU8E636</accession>
<dbReference type="Proteomes" id="UP001373496">
    <property type="component" value="Unassembled WGS sequence"/>
</dbReference>
<keyword evidence="2" id="KW-0378">Hydrolase</keyword>
<reference evidence="2 3" key="1">
    <citation type="submission" date="2024-03" db="EMBL/GenBank/DDBJ databases">
        <title>Draft genome sequence of Klenkia terrae.</title>
        <authorList>
            <person name="Duangmal K."/>
            <person name="Chantavorakit T."/>
        </authorList>
    </citation>
    <scope>NUCLEOTIDE SEQUENCE [LARGE SCALE GENOMIC DNA]</scope>
    <source>
        <strain evidence="2 3">JCM 17786</strain>
    </source>
</reference>
<comment type="caution">
    <text evidence="2">The sequence shown here is derived from an EMBL/GenBank/DDBJ whole genome shotgun (WGS) entry which is preliminary data.</text>
</comment>
<dbReference type="InterPro" id="IPR001650">
    <property type="entry name" value="Helicase_C-like"/>
</dbReference>
<keyword evidence="2" id="KW-0347">Helicase</keyword>
<dbReference type="RefSeq" id="WP_225235191.1">
    <property type="nucleotide sequence ID" value="NZ_JBAPLV010000011.1"/>
</dbReference>
<evidence type="ECO:0000313" key="3">
    <source>
        <dbReference type="Proteomes" id="UP001373496"/>
    </source>
</evidence>
<dbReference type="InterPro" id="IPR014001">
    <property type="entry name" value="Helicase_ATP-bd"/>
</dbReference>
<keyword evidence="2" id="KW-0547">Nucleotide-binding</keyword>
<evidence type="ECO:0000259" key="1">
    <source>
        <dbReference type="SMART" id="SM00487"/>
    </source>
</evidence>
<gene>
    <name evidence="2" type="ORF">UXQ13_11635</name>
</gene>
<dbReference type="EMBL" id="JBAPLV010000011">
    <property type="protein sequence ID" value="MEI4279116.1"/>
    <property type="molecule type" value="Genomic_DNA"/>
</dbReference>
<keyword evidence="3" id="KW-1185">Reference proteome</keyword>
<feature type="domain" description="Helicase ATP-binding" evidence="1">
    <location>
        <begin position="9"/>
        <end position="339"/>
    </location>
</feature>
<proteinExistence type="predicted"/>
<protein>
    <submittedName>
        <fullName evidence="2">Helicase-related protein</fullName>
    </submittedName>
</protein>
<sequence length="1055" mass="115003">MTGYDAAADLAGLKDFQRATVEHVAQRFFVDTEPTRRFLVADETGLGKSVVARGVVAKTLQHLQDDDSVDRIDIVYICSNADIARQNIERLQVAGARATHLSTRLTMLARHTAALAAADRTHIGKPVNLVAFTPGTSFEQGWSTGLAQERALIYLLLEQELGLTGWDARSALTTLRATTRTFGRFRQVVESLRAELGNGPDAVIAESFAAAIRGSGAAGDATALFADVGRSRELTADLHQRSVELIRLMRGHLARASIDSLEPDLVILDEFQRFRNLLSTDAHTESAELAQALFGYGAAKVLLLSATPYKPFTLDQEAADTGESHHEDLFATLRFLRDDDRWLGDVRQALETYRTALASGAGAADAASGVRQLLLPVMTRSERPRLRTGEMVVERQNDLADVAVDDVRGYVTLRALADELGGIATLEYWKSAPYFLNFADGYKLGDRLKAAVKDGPSAAVRELVSSAQQMDAEAVRGFRPIDFGNARLRRLAADTVDQGWEKLLWLPPSMPYFALRAPFAQHAAAGITKRLVFSSWSATPTAIAGLLSYEADRKLSGEALRENSRAARAAVASRLDYRLEDGRPSAMSALALFWPHPVLAQAADPLAIARSAGGALLSQADLETRVRDALEARGAQDEPTTDGDSAWRRYLGWPGAVPAEAWAEADDVAAYFAGGAGDSEGAGEESAEAGTGLTAHIAAALGVVDTGRAHLGRRNALSRDVVRLAAHSPGNIAWRALGRVLAEADVSPQGRWHAAVHLAAGLRSLFNRLEGTLVIGEDDAAYWRSVLDYCAAGNLQAVLDEYVHHLRSSFSDGPLDDDGLLDLAGRIVSAITLRVVNYAPYFPVQDDGPRLRSRFALRYGSARGTAGDSAEAAQVRQQDVRAAFNSPFWPFVLTTTSAGQEGIDFHWWCSAIVHWNTPANPVDFEQREGRVHRFGGHAVRRNVAAAHRSDVMSSDDVDPWRAAYDAANRATADQGDFVPYWVYDGPAKIERHVYPYALSLDGPRYDRLKRDLAMYRLAFGQPRQEDLLKLLSRRSDDELKSADVIDLRPPALERD</sequence>
<dbReference type="Gene3D" id="3.40.50.300">
    <property type="entry name" value="P-loop containing nucleotide triphosphate hydrolases"/>
    <property type="match status" value="2"/>
</dbReference>
<evidence type="ECO:0000313" key="2">
    <source>
        <dbReference type="EMBL" id="MEI4279116.1"/>
    </source>
</evidence>
<name>A0ABU8E636_9ACTN</name>
<dbReference type="Pfam" id="PF00271">
    <property type="entry name" value="Helicase_C"/>
    <property type="match status" value="1"/>
</dbReference>